<keyword evidence="3" id="KW-1185">Reference proteome</keyword>
<dbReference type="AlphaFoldDB" id="Q976D8"/>
<feature type="compositionally biased region" description="Polar residues" evidence="1">
    <location>
        <begin position="137"/>
        <end position="149"/>
    </location>
</feature>
<dbReference type="eggNOG" id="arCOG09888">
    <property type="taxonomic scope" value="Archaea"/>
</dbReference>
<dbReference type="Proteomes" id="UP000001015">
    <property type="component" value="Chromosome"/>
</dbReference>
<proteinExistence type="predicted"/>
<protein>
    <submittedName>
        <fullName evidence="2">Transposase</fullName>
    </submittedName>
</protein>
<evidence type="ECO:0000313" key="3">
    <source>
        <dbReference type="Proteomes" id="UP000001015"/>
    </source>
</evidence>
<reference evidence="3" key="1">
    <citation type="journal article" date="2001" name="DNA Res.">
        <title>Complete genome sequence of an aerobic thermoacidophilic Crenarchaeon, Sulfolobus tokodaii strain7.</title>
        <authorList>
            <person name="Kawarabayasi Y."/>
            <person name="Hino Y."/>
            <person name="Horikawa H."/>
            <person name="Jin-no K."/>
            <person name="Takahashi M."/>
            <person name="Sekine M."/>
            <person name="Baba S."/>
            <person name="Ankai A."/>
            <person name="Kosugi H."/>
            <person name="Hosoyama A."/>
            <person name="Fukui S."/>
            <person name="Nagai Y."/>
            <person name="Nishijima K."/>
            <person name="Otsuka R."/>
            <person name="Nakazawa H."/>
            <person name="Takamiya M."/>
            <person name="Kato Y."/>
            <person name="Yoshizawa T."/>
            <person name="Tanaka T."/>
            <person name="Kudoh Y."/>
            <person name="Yamazaki J."/>
            <person name="Kushida N."/>
            <person name="Oguchi A."/>
            <person name="Aoki K."/>
            <person name="Masuda S."/>
            <person name="Yanagii M."/>
            <person name="Nishimura M."/>
            <person name="Yamagishi A."/>
            <person name="Oshima T."/>
            <person name="Kikuchi H."/>
        </authorList>
    </citation>
    <scope>NUCLEOTIDE SEQUENCE [LARGE SCALE GENOMIC DNA]</scope>
    <source>
        <strain evidence="3">DSM 16993 / JCM 10545 / NBRC 100140 / 7</strain>
    </source>
</reference>
<evidence type="ECO:0000256" key="1">
    <source>
        <dbReference type="SAM" id="MobiDB-lite"/>
    </source>
</evidence>
<feature type="region of interest" description="Disordered" evidence="1">
    <location>
        <begin position="115"/>
        <end position="149"/>
    </location>
</feature>
<dbReference type="EMBL" id="BA000023">
    <property type="protein sequence ID" value="BAB65209.1"/>
    <property type="molecule type" value="Genomic_DNA"/>
</dbReference>
<name>Q976D8_SULTO</name>
<sequence>MNTNSLLQEYYKALQEALQQIFKALTSVRKDTLTRLVLGGIIGGTATEIAQAVGMDYETVLKNLDKIANINLIKIVKEIVKDHPVQLRRHTQPQSKSNISIKKRNTSLLLQRTQEIRTSNTTPPNNTKRLEDKRNLRSNNNTLYTTKGC</sequence>
<dbReference type="InterPro" id="IPR006783">
    <property type="entry name" value="Transposase_ISC1217"/>
</dbReference>
<evidence type="ECO:0000313" key="2">
    <source>
        <dbReference type="EMBL" id="BAB65209.1"/>
    </source>
</evidence>
<organism evidence="2 3">
    <name type="scientific">Sulfurisphaera tokodaii (strain DSM 16993 / JCM 10545 / NBRC 100140 / 7)</name>
    <name type="common">Sulfolobus tokodaii</name>
    <dbReference type="NCBI Taxonomy" id="273063"/>
    <lineage>
        <taxon>Archaea</taxon>
        <taxon>Thermoproteota</taxon>
        <taxon>Thermoprotei</taxon>
        <taxon>Sulfolobales</taxon>
        <taxon>Sulfolobaceae</taxon>
        <taxon>Sulfurisphaera</taxon>
    </lineage>
</organism>
<dbReference type="Pfam" id="PF04693">
    <property type="entry name" value="DDE_Tnp_2"/>
    <property type="match status" value="1"/>
</dbReference>
<dbReference type="PATRIC" id="fig|273063.9.peg.293"/>
<feature type="compositionally biased region" description="Polar residues" evidence="1">
    <location>
        <begin position="115"/>
        <end position="127"/>
    </location>
</feature>
<gene>
    <name evidence="2" type="primary">ST0248</name>
    <name evidence="2" type="ordered locus">STK_02480</name>
</gene>
<accession>Q976D8</accession>
<dbReference type="KEGG" id="sto:STK_02480"/>